<keyword evidence="1" id="KW-0472">Membrane</keyword>
<keyword evidence="1" id="KW-0812">Transmembrane</keyword>
<protein>
    <recommendedName>
        <fullName evidence="4">DUF3096 domain-containing protein</fullName>
    </recommendedName>
</protein>
<dbReference type="Proteomes" id="UP000623419">
    <property type="component" value="Unassembled WGS sequence"/>
</dbReference>
<comment type="caution">
    <text evidence="2">The sequence shown here is derived from an EMBL/GenBank/DDBJ whole genome shotgun (WGS) entry which is preliminary data.</text>
</comment>
<feature type="transmembrane region" description="Helical" evidence="1">
    <location>
        <begin position="6"/>
        <end position="39"/>
    </location>
</feature>
<dbReference type="EMBL" id="BMKC01000001">
    <property type="protein sequence ID" value="GGA77501.1"/>
    <property type="molecule type" value="Genomic_DNA"/>
</dbReference>
<keyword evidence="1" id="KW-1133">Transmembrane helix</keyword>
<accession>A0ABQ1HH49</accession>
<evidence type="ECO:0008006" key="4">
    <source>
        <dbReference type="Google" id="ProtNLM"/>
    </source>
</evidence>
<dbReference type="RefSeq" id="WP_188662665.1">
    <property type="nucleotide sequence ID" value="NZ_BMKC01000001.1"/>
</dbReference>
<evidence type="ECO:0000313" key="2">
    <source>
        <dbReference type="EMBL" id="GGA77501.1"/>
    </source>
</evidence>
<sequence length="47" mass="5105">MSWVGIILVILGIVLVIKFTAFALRLVFIGIILLGLYLFLGPLLGFG</sequence>
<gene>
    <name evidence="2" type="ORF">GCM10011521_14750</name>
</gene>
<keyword evidence="3" id="KW-1185">Reference proteome</keyword>
<proteinExistence type="predicted"/>
<reference evidence="3" key="1">
    <citation type="journal article" date="2019" name="Int. J. Syst. Evol. Microbiol.">
        <title>The Global Catalogue of Microorganisms (GCM) 10K type strain sequencing project: providing services to taxonomists for standard genome sequencing and annotation.</title>
        <authorList>
            <consortium name="The Broad Institute Genomics Platform"/>
            <consortium name="The Broad Institute Genome Sequencing Center for Infectious Disease"/>
            <person name="Wu L."/>
            <person name="Ma J."/>
        </authorList>
    </citation>
    <scope>NUCLEOTIDE SEQUENCE [LARGE SCALE GENOMIC DNA]</scope>
    <source>
        <strain evidence="3">CGMCC 1.15905</strain>
    </source>
</reference>
<evidence type="ECO:0000313" key="3">
    <source>
        <dbReference type="Proteomes" id="UP000623419"/>
    </source>
</evidence>
<organism evidence="2 3">
    <name type="scientific">Arenimonas soli</name>
    <dbReference type="NCBI Taxonomy" id="2269504"/>
    <lineage>
        <taxon>Bacteria</taxon>
        <taxon>Pseudomonadati</taxon>
        <taxon>Pseudomonadota</taxon>
        <taxon>Gammaproteobacteria</taxon>
        <taxon>Lysobacterales</taxon>
        <taxon>Lysobacteraceae</taxon>
        <taxon>Arenimonas</taxon>
    </lineage>
</organism>
<name>A0ABQ1HH49_9GAMM</name>
<evidence type="ECO:0000256" key="1">
    <source>
        <dbReference type="SAM" id="Phobius"/>
    </source>
</evidence>